<comment type="caution">
    <text evidence="3">The sequence shown here is derived from an EMBL/GenBank/DDBJ whole genome shotgun (WGS) entry which is preliminary data.</text>
</comment>
<dbReference type="SUPFAM" id="SSF55874">
    <property type="entry name" value="ATPase domain of HSP90 chaperone/DNA topoisomerase II/histidine kinase"/>
    <property type="match status" value="1"/>
</dbReference>
<dbReference type="PANTHER" id="PTHR35526:SF3">
    <property type="entry name" value="ANTI-SIGMA-F FACTOR RSBW"/>
    <property type="match status" value="1"/>
</dbReference>
<dbReference type="AlphaFoldDB" id="A0A6L9W772"/>
<keyword evidence="3" id="KW-0547">Nucleotide-binding</keyword>
<feature type="domain" description="Histidine kinase/HSP90-like ATPase" evidence="2">
    <location>
        <begin position="10"/>
        <end position="125"/>
    </location>
</feature>
<dbReference type="InterPro" id="IPR036890">
    <property type="entry name" value="HATPase_C_sf"/>
</dbReference>
<dbReference type="RefSeq" id="WP_163207770.1">
    <property type="nucleotide sequence ID" value="NZ_JAAGWG010000037.1"/>
</dbReference>
<organism evidence="3 4">
    <name type="scientific">Blastococcus saxobsidens</name>
    <dbReference type="NCBI Taxonomy" id="138336"/>
    <lineage>
        <taxon>Bacteria</taxon>
        <taxon>Bacillati</taxon>
        <taxon>Actinomycetota</taxon>
        <taxon>Actinomycetes</taxon>
        <taxon>Geodermatophilales</taxon>
        <taxon>Geodermatophilaceae</taxon>
        <taxon>Blastococcus</taxon>
    </lineage>
</organism>
<keyword evidence="1" id="KW-0418">Kinase</keyword>
<sequence length="143" mass="15977">MNIDFSVRLPTDAHSVPLVRGLLRQALEHLAVPQPVIDEILLALTEACANVVDHVHDQEAYQVDVSITDELCRISVLDDGEGFDPEGVQVLDQPTDAERGRGLVLMRALVDRLQFVQDADGRHRVTFEKRLAAQQPHLRLLQS</sequence>
<keyword evidence="3" id="KW-0067">ATP-binding</keyword>
<dbReference type="InterPro" id="IPR003594">
    <property type="entry name" value="HATPase_dom"/>
</dbReference>
<protein>
    <submittedName>
        <fullName evidence="3">ATP-binding protein</fullName>
    </submittedName>
</protein>
<dbReference type="EMBL" id="JAAGWG010000037">
    <property type="protein sequence ID" value="NEK87649.1"/>
    <property type="molecule type" value="Genomic_DNA"/>
</dbReference>
<evidence type="ECO:0000256" key="1">
    <source>
        <dbReference type="ARBA" id="ARBA00022527"/>
    </source>
</evidence>
<dbReference type="Proteomes" id="UP000479241">
    <property type="component" value="Unassembled WGS sequence"/>
</dbReference>
<keyword evidence="1" id="KW-0723">Serine/threonine-protein kinase</keyword>
<evidence type="ECO:0000313" key="3">
    <source>
        <dbReference type="EMBL" id="NEK87649.1"/>
    </source>
</evidence>
<gene>
    <name evidence="3" type="ORF">GCU60_18075</name>
</gene>
<evidence type="ECO:0000259" key="2">
    <source>
        <dbReference type="Pfam" id="PF13581"/>
    </source>
</evidence>
<evidence type="ECO:0000313" key="4">
    <source>
        <dbReference type="Proteomes" id="UP000479241"/>
    </source>
</evidence>
<dbReference type="GO" id="GO:0005524">
    <property type="term" value="F:ATP binding"/>
    <property type="evidence" value="ECO:0007669"/>
    <property type="project" value="UniProtKB-KW"/>
</dbReference>
<accession>A0A6L9W772</accession>
<dbReference type="Pfam" id="PF13581">
    <property type="entry name" value="HATPase_c_2"/>
    <property type="match status" value="1"/>
</dbReference>
<proteinExistence type="predicted"/>
<dbReference type="Gene3D" id="3.30.565.10">
    <property type="entry name" value="Histidine kinase-like ATPase, C-terminal domain"/>
    <property type="match status" value="1"/>
</dbReference>
<keyword evidence="1" id="KW-0808">Transferase</keyword>
<dbReference type="CDD" id="cd16936">
    <property type="entry name" value="HATPase_RsbW-like"/>
    <property type="match status" value="1"/>
</dbReference>
<name>A0A6L9W772_9ACTN</name>
<dbReference type="InterPro" id="IPR050267">
    <property type="entry name" value="Anti-sigma-factor_SerPK"/>
</dbReference>
<dbReference type="PANTHER" id="PTHR35526">
    <property type="entry name" value="ANTI-SIGMA-F FACTOR RSBW-RELATED"/>
    <property type="match status" value="1"/>
</dbReference>
<reference evidence="3 4" key="1">
    <citation type="submission" date="2019-12" db="EMBL/GenBank/DDBJ databases">
        <title>the WGS of Blastococcus saxobsidens 67B17.</title>
        <authorList>
            <person name="Jiang Z."/>
        </authorList>
    </citation>
    <scope>NUCLEOTIDE SEQUENCE [LARGE SCALE GENOMIC DNA]</scope>
    <source>
        <strain evidence="3 4">67B17</strain>
    </source>
</reference>
<dbReference type="GO" id="GO:0004674">
    <property type="term" value="F:protein serine/threonine kinase activity"/>
    <property type="evidence" value="ECO:0007669"/>
    <property type="project" value="UniProtKB-KW"/>
</dbReference>